<reference evidence="3" key="2">
    <citation type="submission" date="2021-04" db="EMBL/GenBank/DDBJ databases">
        <authorList>
            <person name="Gilroy R."/>
        </authorList>
    </citation>
    <scope>NUCLEOTIDE SEQUENCE</scope>
    <source>
        <strain evidence="3">ChiHjej9B8-1298</strain>
    </source>
</reference>
<dbReference type="AlphaFoldDB" id="A0A9D2J0E7"/>
<keyword evidence="1" id="KW-0238">DNA-binding</keyword>
<sequence>MAKYQLTRKRNRLNPDKDGLWYATPAPASKFGTDELCRFASKHTTLGSFEVRAALDVINNFVPMALAKGGVVQLGELGSIRLEYGSEGVAEPEDFHPRLMRPARVVFRPSKKLMQEVRRHLSYEPGGIVADGVAFGSVESYRRRQAQQADGAEEGE</sequence>
<dbReference type="InterPro" id="IPR041607">
    <property type="entry name" value="HU-HIG"/>
</dbReference>
<dbReference type="InterPro" id="IPR010992">
    <property type="entry name" value="IHF-like_DNA-bd_dom_sf"/>
</dbReference>
<organism evidence="3 4">
    <name type="scientific">Candidatus Bacteroides merdigallinarum</name>
    <dbReference type="NCBI Taxonomy" id="2838473"/>
    <lineage>
        <taxon>Bacteria</taxon>
        <taxon>Pseudomonadati</taxon>
        <taxon>Bacteroidota</taxon>
        <taxon>Bacteroidia</taxon>
        <taxon>Bacteroidales</taxon>
        <taxon>Bacteroidaceae</taxon>
        <taxon>Bacteroides</taxon>
    </lineage>
</organism>
<evidence type="ECO:0000313" key="4">
    <source>
        <dbReference type="Proteomes" id="UP000824028"/>
    </source>
</evidence>
<comment type="caution">
    <text evidence="3">The sequence shown here is derived from an EMBL/GenBank/DDBJ whole genome shotgun (WGS) entry which is preliminary data.</text>
</comment>
<accession>A0A9D2J0E7</accession>
<dbReference type="EMBL" id="DXBX01000020">
    <property type="protein sequence ID" value="HIZ32405.1"/>
    <property type="molecule type" value="Genomic_DNA"/>
</dbReference>
<gene>
    <name evidence="3" type="ORF">H9814_02490</name>
</gene>
<dbReference type="Pfam" id="PF18291">
    <property type="entry name" value="HU-HIG"/>
    <property type="match status" value="1"/>
</dbReference>
<evidence type="ECO:0000256" key="1">
    <source>
        <dbReference type="ARBA" id="ARBA00023125"/>
    </source>
</evidence>
<dbReference type="Proteomes" id="UP000824028">
    <property type="component" value="Unassembled WGS sequence"/>
</dbReference>
<name>A0A9D2J0E7_9BACE</name>
<evidence type="ECO:0000313" key="3">
    <source>
        <dbReference type="EMBL" id="HIZ32405.1"/>
    </source>
</evidence>
<dbReference type="SUPFAM" id="SSF47729">
    <property type="entry name" value="IHF-like DNA-binding proteins"/>
    <property type="match status" value="1"/>
</dbReference>
<proteinExistence type="predicted"/>
<dbReference type="GO" id="GO:0003677">
    <property type="term" value="F:DNA binding"/>
    <property type="evidence" value="ECO:0007669"/>
    <property type="project" value="UniProtKB-KW"/>
</dbReference>
<feature type="domain" description="HU" evidence="2">
    <location>
        <begin position="2"/>
        <end position="120"/>
    </location>
</feature>
<reference evidence="3" key="1">
    <citation type="journal article" date="2021" name="PeerJ">
        <title>Extensive microbial diversity within the chicken gut microbiome revealed by metagenomics and culture.</title>
        <authorList>
            <person name="Gilroy R."/>
            <person name="Ravi A."/>
            <person name="Getino M."/>
            <person name="Pursley I."/>
            <person name="Horton D.L."/>
            <person name="Alikhan N.F."/>
            <person name="Baker D."/>
            <person name="Gharbi K."/>
            <person name="Hall N."/>
            <person name="Watson M."/>
            <person name="Adriaenssens E.M."/>
            <person name="Foster-Nyarko E."/>
            <person name="Jarju S."/>
            <person name="Secka A."/>
            <person name="Antonio M."/>
            <person name="Oren A."/>
            <person name="Chaudhuri R.R."/>
            <person name="La Ragione R."/>
            <person name="Hildebrand F."/>
            <person name="Pallen M.J."/>
        </authorList>
    </citation>
    <scope>NUCLEOTIDE SEQUENCE</scope>
    <source>
        <strain evidence="3">ChiHjej9B8-1298</strain>
    </source>
</reference>
<protein>
    <recommendedName>
        <fullName evidence="2">HU domain-containing protein</fullName>
    </recommendedName>
</protein>
<evidence type="ECO:0000259" key="2">
    <source>
        <dbReference type="Pfam" id="PF18291"/>
    </source>
</evidence>